<sequence length="367" mass="40094">MEAQKHPQQDARLKRLRSYDVLDTEREADFDDIAKLASQICGTAISVVNLIDAERQWFKAETGLGVRETPLSTSICSHVILGDDFVEIPDTLLDPRMADNPLCLGNPGLRFYAGALLKSQDGLPLGTLCVLDYEPRELTPLQRETLRVLSRQVMVQLEMRKALKANRLLRQEVDHRVKNSLQSLASLVRVQERCVVSEEARSALASVHSRIDAVAQLHALLYRADSGPVISVKDYTDKLIKHLDSIAPSNVALSMSVQDFQIPSNEAVAVGTLINEFVANSFKHAFPNDRAGEVSIRIDSGDAPDSVRVTCSDNGVGLPNDVAPESGGLGLLIAEVVSAELQSDMDVVSSEKGLSISIEFVTSQPQE</sequence>
<dbReference type="SUPFAM" id="SSF55781">
    <property type="entry name" value="GAF domain-like"/>
    <property type="match status" value="1"/>
</dbReference>
<dbReference type="RefSeq" id="WP_263049046.1">
    <property type="nucleotide sequence ID" value="NZ_CP106738.1"/>
</dbReference>
<dbReference type="Gene3D" id="3.30.450.40">
    <property type="match status" value="1"/>
</dbReference>
<protein>
    <submittedName>
        <fullName evidence="2">GAF domain-containing protein</fullName>
    </submittedName>
</protein>
<dbReference type="InterPro" id="IPR003018">
    <property type="entry name" value="GAF"/>
</dbReference>
<dbReference type="InterPro" id="IPR005467">
    <property type="entry name" value="His_kinase_dom"/>
</dbReference>
<dbReference type="InterPro" id="IPR003594">
    <property type="entry name" value="HATPase_dom"/>
</dbReference>
<dbReference type="SMART" id="SM00387">
    <property type="entry name" value="HATPase_c"/>
    <property type="match status" value="1"/>
</dbReference>
<dbReference type="Gene3D" id="3.30.565.10">
    <property type="entry name" value="Histidine kinase-like ATPase, C-terminal domain"/>
    <property type="match status" value="1"/>
</dbReference>
<dbReference type="Pfam" id="PF01590">
    <property type="entry name" value="GAF"/>
    <property type="match status" value="1"/>
</dbReference>
<evidence type="ECO:0000313" key="3">
    <source>
        <dbReference type="Proteomes" id="UP001064087"/>
    </source>
</evidence>
<dbReference type="Pfam" id="PF07568">
    <property type="entry name" value="HisKA_2"/>
    <property type="match status" value="1"/>
</dbReference>
<proteinExistence type="predicted"/>
<dbReference type="PANTHER" id="PTHR43102:SF2">
    <property type="entry name" value="GAF DOMAIN-CONTAINING PROTEIN"/>
    <property type="match status" value="1"/>
</dbReference>
<dbReference type="EMBL" id="CP106738">
    <property type="protein sequence ID" value="UXX84994.1"/>
    <property type="molecule type" value="Genomic_DNA"/>
</dbReference>
<dbReference type="InterPro" id="IPR029016">
    <property type="entry name" value="GAF-like_dom_sf"/>
</dbReference>
<feature type="domain" description="Histidine kinase" evidence="1">
    <location>
        <begin position="172"/>
        <end position="364"/>
    </location>
</feature>
<keyword evidence="3" id="KW-1185">Reference proteome</keyword>
<reference evidence="2" key="1">
    <citation type="submission" date="2022-10" db="EMBL/GenBank/DDBJ databases">
        <title>Roseovarius pelagicus sp. nov., isolated from Arctic seawater.</title>
        <authorList>
            <person name="Hong Y.W."/>
            <person name="Hwang C.Y."/>
        </authorList>
    </citation>
    <scope>NUCLEOTIDE SEQUENCE</scope>
    <source>
        <strain evidence="2">HL-MP18</strain>
    </source>
</reference>
<evidence type="ECO:0000259" key="1">
    <source>
        <dbReference type="PROSITE" id="PS50109"/>
    </source>
</evidence>
<dbReference type="SUPFAM" id="SSF55874">
    <property type="entry name" value="ATPase domain of HSP90 chaperone/DNA topoisomerase II/histidine kinase"/>
    <property type="match status" value="1"/>
</dbReference>
<evidence type="ECO:0000313" key="2">
    <source>
        <dbReference type="EMBL" id="UXX84994.1"/>
    </source>
</evidence>
<gene>
    <name evidence="2" type="ORF">N7U68_10275</name>
</gene>
<dbReference type="InterPro" id="IPR011495">
    <property type="entry name" value="Sig_transdc_His_kin_sub2_dim/P"/>
</dbReference>
<organism evidence="2 3">
    <name type="scientific">Roseovarius pelagicus</name>
    <dbReference type="NCBI Taxonomy" id="2980108"/>
    <lineage>
        <taxon>Bacteria</taxon>
        <taxon>Pseudomonadati</taxon>
        <taxon>Pseudomonadota</taxon>
        <taxon>Alphaproteobacteria</taxon>
        <taxon>Rhodobacterales</taxon>
        <taxon>Roseobacteraceae</taxon>
        <taxon>Roseovarius</taxon>
    </lineage>
</organism>
<name>A0ABY6DFV4_9RHOB</name>
<dbReference type="InterPro" id="IPR036890">
    <property type="entry name" value="HATPase_C_sf"/>
</dbReference>
<dbReference type="PANTHER" id="PTHR43102">
    <property type="entry name" value="SLR1143 PROTEIN"/>
    <property type="match status" value="1"/>
</dbReference>
<dbReference type="Proteomes" id="UP001064087">
    <property type="component" value="Chromosome"/>
</dbReference>
<dbReference type="PROSITE" id="PS50109">
    <property type="entry name" value="HIS_KIN"/>
    <property type="match status" value="1"/>
</dbReference>
<accession>A0ABY6DFV4</accession>
<dbReference type="Pfam" id="PF02518">
    <property type="entry name" value="HATPase_c"/>
    <property type="match status" value="1"/>
</dbReference>